<dbReference type="Proteomes" id="UP000192666">
    <property type="component" value="Unassembled WGS sequence"/>
</dbReference>
<gene>
    <name evidence="1" type="ORF">B5782_1111</name>
</gene>
<evidence type="ECO:0000313" key="1">
    <source>
        <dbReference type="EMBL" id="OQM51160.1"/>
    </source>
</evidence>
<evidence type="ECO:0000313" key="2">
    <source>
        <dbReference type="Proteomes" id="UP000192666"/>
    </source>
</evidence>
<comment type="caution">
    <text evidence="1">The sequence shown here is derived from an EMBL/GenBank/DDBJ whole genome shotgun (WGS) entry which is preliminary data.</text>
</comment>
<dbReference type="AlphaFoldDB" id="A0A1V8PR91"/>
<name>A0A1V8PR91_9BIFI</name>
<dbReference type="EMBL" id="NAQA01000003">
    <property type="protein sequence ID" value="OQM51160.1"/>
    <property type="molecule type" value="Genomic_DNA"/>
</dbReference>
<reference evidence="1 2" key="1">
    <citation type="submission" date="2017-03" db="EMBL/GenBank/DDBJ databases">
        <title>Maternal inheritance of bifidobacteria.</title>
        <authorList>
            <person name="Lugli G.A."/>
            <person name="Duranti S."/>
            <person name="Milani C."/>
            <person name="Mancabelli L."/>
        </authorList>
    </citation>
    <scope>NUCLEOTIDE SEQUENCE [LARGE SCALE GENOMIC DNA]</scope>
    <source>
        <strain evidence="1 2">1899B</strain>
    </source>
</reference>
<accession>A0A1V8PR91</accession>
<protein>
    <submittedName>
        <fullName evidence="1">Uncharacterized protein</fullName>
    </submittedName>
</protein>
<proteinExistence type="predicted"/>
<sequence length="35" mass="4024">MMMVVMIFMLMPLWDLLGREDYSRRGAMSGVVISS</sequence>
<organism evidence="1 2">
    <name type="scientific">Bifidobacterium catenulatum</name>
    <dbReference type="NCBI Taxonomy" id="1686"/>
    <lineage>
        <taxon>Bacteria</taxon>
        <taxon>Bacillati</taxon>
        <taxon>Actinomycetota</taxon>
        <taxon>Actinomycetes</taxon>
        <taxon>Bifidobacteriales</taxon>
        <taxon>Bifidobacteriaceae</taxon>
        <taxon>Bifidobacterium</taxon>
    </lineage>
</organism>